<dbReference type="Proteomes" id="UP000184512">
    <property type="component" value="Unassembled WGS sequence"/>
</dbReference>
<dbReference type="AlphaFoldDB" id="A0A1M6A2P5"/>
<dbReference type="STRING" id="1123357.SAMN02745244_00069"/>
<dbReference type="Pfam" id="PF11795">
    <property type="entry name" value="DUF3322"/>
    <property type="match status" value="1"/>
</dbReference>
<evidence type="ECO:0000259" key="1">
    <source>
        <dbReference type="Pfam" id="PF09983"/>
    </source>
</evidence>
<name>A0A1M6A2P5_9ACTN</name>
<evidence type="ECO:0008006" key="5">
    <source>
        <dbReference type="Google" id="ProtNLM"/>
    </source>
</evidence>
<proteinExistence type="predicted"/>
<protein>
    <recommendedName>
        <fullName evidence="5">Wadjet protein JetD C-terminal domain-containing protein</fullName>
    </recommendedName>
</protein>
<dbReference type="InterPro" id="IPR024537">
    <property type="entry name" value="DUF3322"/>
</dbReference>
<dbReference type="Pfam" id="PF09983">
    <property type="entry name" value="JetD_C"/>
    <property type="match status" value="1"/>
</dbReference>
<feature type="domain" description="DUF3322" evidence="2">
    <location>
        <begin position="3"/>
        <end position="118"/>
    </location>
</feature>
<accession>A0A1M6A2P5</accession>
<keyword evidence="4" id="KW-1185">Reference proteome</keyword>
<dbReference type="EMBL" id="FQZG01000003">
    <property type="protein sequence ID" value="SHI30726.1"/>
    <property type="molecule type" value="Genomic_DNA"/>
</dbReference>
<sequence>MAWEPRSWASMGRQLLPVRVTASPDAVADIAGHRQQWRIALDAVDLLRRGWPDTDFTGALVRAAKPLAKCTPDDLPRLSGVLGWLVSHPGSGLWEREIPVQGVDTKWFERHRGLIEPLTEAITGSETGLLRHGVGFRVRILDPSLWSGAGEFTVTLPELVTLELRPSRVLISENLTTVSTLPELPGTVAVHGMGFAAPSLAEVGWIRDASVLYWGDLDTFGFQILGQVRAVLPQTTSVLMDSATLNAARRFAVPEPRPYRGEIGHLSVSELETLALLRADDLRLEQERLPRDLVRAALIGC</sequence>
<gene>
    <name evidence="3" type="ORF">SAMN02745244_00069</name>
</gene>
<reference evidence="3 4" key="1">
    <citation type="submission" date="2016-11" db="EMBL/GenBank/DDBJ databases">
        <authorList>
            <person name="Jaros S."/>
            <person name="Januszkiewicz K."/>
            <person name="Wedrychowicz H."/>
        </authorList>
    </citation>
    <scope>NUCLEOTIDE SEQUENCE [LARGE SCALE GENOMIC DNA]</scope>
    <source>
        <strain evidence="3 4">DSM 12906</strain>
    </source>
</reference>
<feature type="domain" description="Wadjet protein JetD C-terminal" evidence="1">
    <location>
        <begin position="129"/>
        <end position="298"/>
    </location>
</feature>
<evidence type="ECO:0000313" key="3">
    <source>
        <dbReference type="EMBL" id="SHI30726.1"/>
    </source>
</evidence>
<organism evidence="3 4">
    <name type="scientific">Tessaracoccus bendigoensis DSM 12906</name>
    <dbReference type="NCBI Taxonomy" id="1123357"/>
    <lineage>
        <taxon>Bacteria</taxon>
        <taxon>Bacillati</taxon>
        <taxon>Actinomycetota</taxon>
        <taxon>Actinomycetes</taxon>
        <taxon>Propionibacteriales</taxon>
        <taxon>Propionibacteriaceae</taxon>
        <taxon>Tessaracoccus</taxon>
    </lineage>
</organism>
<evidence type="ECO:0000313" key="4">
    <source>
        <dbReference type="Proteomes" id="UP000184512"/>
    </source>
</evidence>
<evidence type="ECO:0000259" key="2">
    <source>
        <dbReference type="Pfam" id="PF11795"/>
    </source>
</evidence>
<dbReference type="InterPro" id="IPR024534">
    <property type="entry name" value="JetD_C"/>
</dbReference>